<dbReference type="AlphaFoldDB" id="A0A5J4NI35"/>
<keyword evidence="2 3" id="KW-0067">ATP-binding</keyword>
<sequence length="153" mass="16864">DKARQAAPCVLFFGELDLIAKARGGSVGDAGGAADRVINQLLTEMDGMSSKKNVFIIGATNRPDIIDGAILRPDRLDQLIYIPLLDEKSRINFFKANLRKTPIAKDVDLGYVAKVTQGFSGAYLTEICQRACKQAIRESIKQKYELSENSERD</sequence>
<comment type="caution">
    <text evidence="6">The sequence shown here is derived from an EMBL/GenBank/DDBJ whole genome shotgun (WGS) entry which is preliminary data.</text>
</comment>
<dbReference type="InterPro" id="IPR003959">
    <property type="entry name" value="ATPase_AAA_core"/>
</dbReference>
<dbReference type="GO" id="GO:0005524">
    <property type="term" value="F:ATP binding"/>
    <property type="evidence" value="ECO:0007669"/>
    <property type="project" value="UniProtKB-KW"/>
</dbReference>
<dbReference type="InterPro" id="IPR003960">
    <property type="entry name" value="ATPase_AAA_CS"/>
</dbReference>
<name>A0A5J4NI35_9TREM</name>
<comment type="similarity">
    <text evidence="3">Belongs to the AAA ATPase family.</text>
</comment>
<dbReference type="Pfam" id="PF00004">
    <property type="entry name" value="AAA"/>
    <property type="match status" value="1"/>
</dbReference>
<evidence type="ECO:0000256" key="3">
    <source>
        <dbReference type="RuleBase" id="RU003651"/>
    </source>
</evidence>
<dbReference type="Gene3D" id="1.10.8.60">
    <property type="match status" value="1"/>
</dbReference>
<dbReference type="GO" id="GO:0034098">
    <property type="term" value="C:VCP-NPL4-UFD1 AAA ATPase complex"/>
    <property type="evidence" value="ECO:0007669"/>
    <property type="project" value="TreeGrafter"/>
</dbReference>
<dbReference type="GO" id="GO:0051228">
    <property type="term" value="P:mitotic spindle disassembly"/>
    <property type="evidence" value="ECO:0007669"/>
    <property type="project" value="TreeGrafter"/>
</dbReference>
<organism evidence="6 7">
    <name type="scientific">Paragonimus westermani</name>
    <dbReference type="NCBI Taxonomy" id="34504"/>
    <lineage>
        <taxon>Eukaryota</taxon>
        <taxon>Metazoa</taxon>
        <taxon>Spiralia</taxon>
        <taxon>Lophotrochozoa</taxon>
        <taxon>Platyhelminthes</taxon>
        <taxon>Trematoda</taxon>
        <taxon>Digenea</taxon>
        <taxon>Plagiorchiida</taxon>
        <taxon>Troglotremata</taxon>
        <taxon>Troglotrematidae</taxon>
        <taxon>Paragonimus</taxon>
    </lineage>
</organism>
<dbReference type="GO" id="GO:0005829">
    <property type="term" value="C:cytosol"/>
    <property type="evidence" value="ECO:0007669"/>
    <property type="project" value="TreeGrafter"/>
</dbReference>
<dbReference type="InterPro" id="IPR041569">
    <property type="entry name" value="AAA_lid_3"/>
</dbReference>
<evidence type="ECO:0000256" key="1">
    <source>
        <dbReference type="ARBA" id="ARBA00022741"/>
    </source>
</evidence>
<accession>A0A5J4NI35</accession>
<reference evidence="6 7" key="1">
    <citation type="journal article" date="2019" name="Gigascience">
        <title>Whole-genome sequence of the oriental lung fluke Paragonimus westermani.</title>
        <authorList>
            <person name="Oey H."/>
            <person name="Zakrzewski M."/>
            <person name="Narain K."/>
            <person name="Devi K.R."/>
            <person name="Agatsuma T."/>
            <person name="Nawaratna S."/>
            <person name="Gobert G.N."/>
            <person name="Jones M.K."/>
            <person name="Ragan M.A."/>
            <person name="McManus D.P."/>
            <person name="Krause L."/>
        </authorList>
    </citation>
    <scope>NUCLEOTIDE SEQUENCE [LARGE SCALE GENOMIC DNA]</scope>
    <source>
        <strain evidence="6 7">IND2009</strain>
    </source>
</reference>
<evidence type="ECO:0000259" key="5">
    <source>
        <dbReference type="Pfam" id="PF17862"/>
    </source>
</evidence>
<dbReference type="EMBL" id="QNGE01002716">
    <property type="protein sequence ID" value="KAA3675114.1"/>
    <property type="molecule type" value="Genomic_DNA"/>
</dbReference>
<dbReference type="PANTHER" id="PTHR23077:SF171">
    <property type="entry name" value="NUCLEAR VALOSIN-CONTAINING PROTEIN-LIKE"/>
    <property type="match status" value="1"/>
</dbReference>
<dbReference type="SUPFAM" id="SSF52540">
    <property type="entry name" value="P-loop containing nucleoside triphosphate hydrolases"/>
    <property type="match status" value="1"/>
</dbReference>
<keyword evidence="7" id="KW-1185">Reference proteome</keyword>
<dbReference type="GO" id="GO:0005634">
    <property type="term" value="C:nucleus"/>
    <property type="evidence" value="ECO:0007669"/>
    <property type="project" value="TreeGrafter"/>
</dbReference>
<evidence type="ECO:0000259" key="4">
    <source>
        <dbReference type="Pfam" id="PF00004"/>
    </source>
</evidence>
<feature type="domain" description="ATPase AAA-type core" evidence="4">
    <location>
        <begin position="2"/>
        <end position="84"/>
    </location>
</feature>
<feature type="non-terminal residue" evidence="6">
    <location>
        <position position="1"/>
    </location>
</feature>
<dbReference type="InterPro" id="IPR050168">
    <property type="entry name" value="AAA_ATPase_domain"/>
</dbReference>
<dbReference type="InterPro" id="IPR027417">
    <property type="entry name" value="P-loop_NTPase"/>
</dbReference>
<dbReference type="GO" id="GO:0016887">
    <property type="term" value="F:ATP hydrolysis activity"/>
    <property type="evidence" value="ECO:0007669"/>
    <property type="project" value="InterPro"/>
</dbReference>
<dbReference type="GO" id="GO:0030970">
    <property type="term" value="P:retrograde protein transport, ER to cytosol"/>
    <property type="evidence" value="ECO:0007669"/>
    <property type="project" value="TreeGrafter"/>
</dbReference>
<evidence type="ECO:0000313" key="6">
    <source>
        <dbReference type="EMBL" id="KAA3675114.1"/>
    </source>
</evidence>
<dbReference type="PANTHER" id="PTHR23077">
    <property type="entry name" value="AAA-FAMILY ATPASE"/>
    <property type="match status" value="1"/>
</dbReference>
<dbReference type="Gene3D" id="3.40.50.300">
    <property type="entry name" value="P-loop containing nucleotide triphosphate hydrolases"/>
    <property type="match status" value="1"/>
</dbReference>
<gene>
    <name evidence="6" type="ORF">DEA37_0004291</name>
</gene>
<keyword evidence="1 3" id="KW-0547">Nucleotide-binding</keyword>
<dbReference type="PROSITE" id="PS00674">
    <property type="entry name" value="AAA"/>
    <property type="match status" value="1"/>
</dbReference>
<evidence type="ECO:0000313" key="7">
    <source>
        <dbReference type="Proteomes" id="UP000324629"/>
    </source>
</evidence>
<feature type="domain" description="AAA ATPase AAA+ lid" evidence="5">
    <location>
        <begin position="106"/>
        <end position="143"/>
    </location>
</feature>
<protein>
    <submittedName>
        <fullName evidence="6">Transitional endoplasmic reticulum ATPase</fullName>
    </submittedName>
</protein>
<dbReference type="Pfam" id="PF17862">
    <property type="entry name" value="AAA_lid_3"/>
    <property type="match status" value="1"/>
</dbReference>
<dbReference type="GO" id="GO:0097352">
    <property type="term" value="P:autophagosome maturation"/>
    <property type="evidence" value="ECO:0007669"/>
    <property type="project" value="TreeGrafter"/>
</dbReference>
<proteinExistence type="inferred from homology"/>
<dbReference type="Proteomes" id="UP000324629">
    <property type="component" value="Unassembled WGS sequence"/>
</dbReference>
<evidence type="ECO:0000256" key="2">
    <source>
        <dbReference type="ARBA" id="ARBA00022840"/>
    </source>
</evidence>
<dbReference type="GO" id="GO:0031593">
    <property type="term" value="F:polyubiquitin modification-dependent protein binding"/>
    <property type="evidence" value="ECO:0007669"/>
    <property type="project" value="TreeGrafter"/>
</dbReference>